<evidence type="ECO:0000313" key="4">
    <source>
        <dbReference type="Proteomes" id="UP000298663"/>
    </source>
</evidence>
<feature type="compositionally biased region" description="Polar residues" evidence="1">
    <location>
        <begin position="237"/>
        <end position="253"/>
    </location>
</feature>
<dbReference type="Proteomes" id="UP000298663">
    <property type="component" value="Unassembled WGS sequence"/>
</dbReference>
<comment type="caution">
    <text evidence="3">The sequence shown here is derived from an EMBL/GenBank/DDBJ whole genome shotgun (WGS) entry which is preliminary data.</text>
</comment>
<feature type="compositionally biased region" description="Basic and acidic residues" evidence="1">
    <location>
        <begin position="68"/>
        <end position="81"/>
    </location>
</feature>
<evidence type="ECO:0000313" key="3">
    <source>
        <dbReference type="EMBL" id="TKR77754.1"/>
    </source>
</evidence>
<gene>
    <name evidence="3" type="ORF">L596_018668</name>
</gene>
<reference evidence="3 4" key="2">
    <citation type="journal article" date="2019" name="G3 (Bethesda)">
        <title>Hybrid Assembly of the Genome of the Entomopathogenic Nematode Steinernema carpocapsae Identifies the X-Chromosome.</title>
        <authorList>
            <person name="Serra L."/>
            <person name="Macchietto M."/>
            <person name="Macias-Munoz A."/>
            <person name="McGill C.J."/>
            <person name="Rodriguez I.M."/>
            <person name="Rodriguez B."/>
            <person name="Murad R."/>
            <person name="Mortazavi A."/>
        </authorList>
    </citation>
    <scope>NUCLEOTIDE SEQUENCE [LARGE SCALE GENOMIC DNA]</scope>
    <source>
        <strain evidence="3 4">ALL</strain>
    </source>
</reference>
<accession>A0A4U5N5U4</accession>
<dbReference type="Pfam" id="PF23674">
    <property type="entry name" value="RYYR-CCHC"/>
    <property type="match status" value="1"/>
</dbReference>
<dbReference type="InterPro" id="IPR057001">
    <property type="entry name" value="RYYR-CCHC"/>
</dbReference>
<dbReference type="AlphaFoldDB" id="A0A4U5N5U4"/>
<name>A0A4U5N5U4_STECR</name>
<dbReference type="OrthoDB" id="5793851at2759"/>
<keyword evidence="4" id="KW-1185">Reference proteome</keyword>
<protein>
    <recommendedName>
        <fullName evidence="2">RYYR-CCHC domain-containing protein</fullName>
    </recommendedName>
</protein>
<evidence type="ECO:0000256" key="1">
    <source>
        <dbReference type="SAM" id="MobiDB-lite"/>
    </source>
</evidence>
<feature type="region of interest" description="Disordered" evidence="1">
    <location>
        <begin position="213"/>
        <end position="257"/>
    </location>
</feature>
<dbReference type="EMBL" id="AZBU02000005">
    <property type="protein sequence ID" value="TKR77754.1"/>
    <property type="molecule type" value="Genomic_DNA"/>
</dbReference>
<feature type="domain" description="RYYR-CCHC" evidence="2">
    <location>
        <begin position="134"/>
        <end position="202"/>
    </location>
</feature>
<organism evidence="3 4">
    <name type="scientific">Steinernema carpocapsae</name>
    <name type="common">Entomopathogenic nematode</name>
    <dbReference type="NCBI Taxonomy" id="34508"/>
    <lineage>
        <taxon>Eukaryota</taxon>
        <taxon>Metazoa</taxon>
        <taxon>Ecdysozoa</taxon>
        <taxon>Nematoda</taxon>
        <taxon>Chromadorea</taxon>
        <taxon>Rhabditida</taxon>
        <taxon>Tylenchina</taxon>
        <taxon>Panagrolaimomorpha</taxon>
        <taxon>Strongyloidoidea</taxon>
        <taxon>Steinernematidae</taxon>
        <taxon>Steinernema</taxon>
    </lineage>
</organism>
<feature type="region of interest" description="Disordered" evidence="1">
    <location>
        <begin position="60"/>
        <end position="91"/>
    </location>
</feature>
<proteinExistence type="predicted"/>
<reference evidence="3 4" key="1">
    <citation type="journal article" date="2015" name="Genome Biol.">
        <title>Comparative genomics of Steinernema reveals deeply conserved gene regulatory networks.</title>
        <authorList>
            <person name="Dillman A.R."/>
            <person name="Macchietto M."/>
            <person name="Porter C.F."/>
            <person name="Rogers A."/>
            <person name="Williams B."/>
            <person name="Antoshechkin I."/>
            <person name="Lee M.M."/>
            <person name="Goodwin Z."/>
            <person name="Lu X."/>
            <person name="Lewis E.E."/>
            <person name="Goodrich-Blair H."/>
            <person name="Stock S.P."/>
            <person name="Adams B.J."/>
            <person name="Sternberg P.W."/>
            <person name="Mortazavi A."/>
        </authorList>
    </citation>
    <scope>NUCLEOTIDE SEQUENCE [LARGE SCALE GENOMIC DNA]</scope>
    <source>
        <strain evidence="3 4">ALL</strain>
    </source>
</reference>
<evidence type="ECO:0000259" key="2">
    <source>
        <dbReference type="Pfam" id="PF23674"/>
    </source>
</evidence>
<sequence length="343" mass="37604">MSLSPSIIASTSRQSLPRIDWENPMVEQIVDSVRRGETSTRAAAKKLSFLLDRKVSHTTMQRRANAGLEDKKMTARKRESPLAEQSDDSIQVLESLSSTPATNPTSDRMDPFVNKQWLEESTEHESYRIIPSPSGVSNILEVWISQNVIRRYQACGRRGMVTNFRCATCDSFSFDATQPGRTITVKDGKVVGFLCPKHDIRCKPIAAPIAGVAPNEVHGSNGVQKKRRRLTPGDSDSVLSAPSDSPQYSQPQDLGQHEIPSHFEANGQTEFENPSGSHVDFESGLSYEGIRALQNSQIVVALQDIVGGITSLKDELSGIRGALDDLKGVFVGISQNHCNTANQ</sequence>